<reference evidence="2" key="1">
    <citation type="submission" date="2022-10" db="EMBL/GenBank/DDBJ databases">
        <authorList>
            <person name="Yu W.X."/>
        </authorList>
    </citation>
    <scope>NUCLEOTIDE SEQUENCE</scope>
    <source>
        <strain evidence="2">D04</strain>
    </source>
</reference>
<dbReference type="Pfam" id="PF18765">
    <property type="entry name" value="Polbeta"/>
    <property type="match status" value="1"/>
</dbReference>
<dbReference type="EMBL" id="JAPDPI010000077">
    <property type="protein sequence ID" value="MCW3807993.1"/>
    <property type="molecule type" value="Genomic_DNA"/>
</dbReference>
<accession>A0AAE3MHD0</accession>
<evidence type="ECO:0000259" key="1">
    <source>
        <dbReference type="Pfam" id="PF18765"/>
    </source>
</evidence>
<evidence type="ECO:0000313" key="3">
    <source>
        <dbReference type="Proteomes" id="UP001207408"/>
    </source>
</evidence>
<proteinExistence type="predicted"/>
<name>A0AAE3MHD0_9BACT</name>
<dbReference type="AlphaFoldDB" id="A0AAE3MHD0"/>
<sequence>MYGLKETHINKLNSVFANYPAIRKAILYGSRAKGNYREGSDIDISLVGDKLNLNMLLRIETELDDLLLPYNIDISIFDKIENQELIEHIKRVGIILYKE</sequence>
<protein>
    <submittedName>
        <fullName evidence="2">Nucleotidyltransferase domain-containing protein</fullName>
    </submittedName>
</protein>
<comment type="caution">
    <text evidence="2">The sequence shown here is derived from an EMBL/GenBank/DDBJ whole genome shotgun (WGS) entry which is preliminary data.</text>
</comment>
<dbReference type="PANTHER" id="PTHR33933">
    <property type="entry name" value="NUCLEOTIDYLTRANSFERASE"/>
    <property type="match status" value="1"/>
</dbReference>
<feature type="domain" description="Polymerase beta nucleotidyltransferase" evidence="1">
    <location>
        <begin position="10"/>
        <end position="98"/>
    </location>
</feature>
<dbReference type="SUPFAM" id="SSF81301">
    <property type="entry name" value="Nucleotidyltransferase"/>
    <property type="match status" value="1"/>
</dbReference>
<dbReference type="InterPro" id="IPR052548">
    <property type="entry name" value="Type_VII_TA_antitoxin"/>
</dbReference>
<keyword evidence="3" id="KW-1185">Reference proteome</keyword>
<gene>
    <name evidence="2" type="ORF">OM074_20385</name>
</gene>
<dbReference type="RefSeq" id="WP_301202515.1">
    <property type="nucleotide sequence ID" value="NZ_JAPDPI010000077.1"/>
</dbReference>
<dbReference type="PANTHER" id="PTHR33933:SF1">
    <property type="entry name" value="PROTEIN ADENYLYLTRANSFERASE MNTA-RELATED"/>
    <property type="match status" value="1"/>
</dbReference>
<dbReference type="Gene3D" id="3.30.460.10">
    <property type="entry name" value="Beta Polymerase, domain 2"/>
    <property type="match status" value="1"/>
</dbReference>
<organism evidence="2 3">
    <name type="scientific">Plebeiibacterium marinum</name>
    <dbReference type="NCBI Taxonomy" id="2992111"/>
    <lineage>
        <taxon>Bacteria</taxon>
        <taxon>Pseudomonadati</taxon>
        <taxon>Bacteroidota</taxon>
        <taxon>Bacteroidia</taxon>
        <taxon>Marinilabiliales</taxon>
        <taxon>Marinilabiliaceae</taxon>
        <taxon>Plebeiibacterium</taxon>
    </lineage>
</organism>
<dbReference type="InterPro" id="IPR041633">
    <property type="entry name" value="Polbeta"/>
</dbReference>
<dbReference type="Proteomes" id="UP001207408">
    <property type="component" value="Unassembled WGS sequence"/>
</dbReference>
<dbReference type="CDD" id="cd05403">
    <property type="entry name" value="NT_KNTase_like"/>
    <property type="match status" value="1"/>
</dbReference>
<dbReference type="InterPro" id="IPR043519">
    <property type="entry name" value="NT_sf"/>
</dbReference>
<evidence type="ECO:0000313" key="2">
    <source>
        <dbReference type="EMBL" id="MCW3807993.1"/>
    </source>
</evidence>